<dbReference type="SUPFAM" id="SSF57903">
    <property type="entry name" value="FYVE/PHD zinc finger"/>
    <property type="match status" value="1"/>
</dbReference>
<dbReference type="InterPro" id="IPR059080">
    <property type="entry name" value="WHD_PTC1"/>
</dbReference>
<dbReference type="Pfam" id="PF25874">
    <property type="entry name" value="WHD_plant_repro"/>
    <property type="match status" value="1"/>
</dbReference>
<keyword evidence="3" id="KW-0862">Zinc</keyword>
<keyword evidence="5" id="KW-0804">Transcription</keyword>
<evidence type="ECO:0000256" key="4">
    <source>
        <dbReference type="ARBA" id="ARBA00023015"/>
    </source>
</evidence>
<feature type="domain" description="Zinc finger PHD-type" evidence="6">
    <location>
        <begin position="625"/>
        <end position="671"/>
    </location>
</feature>
<dbReference type="AlphaFoldDB" id="A0A9Q0GW15"/>
<dbReference type="Pfam" id="PF00628">
    <property type="entry name" value="PHD"/>
    <property type="match status" value="1"/>
</dbReference>
<reference evidence="7" key="1">
    <citation type="journal article" date="2023" name="Plant J.">
        <title>The genome of the king protea, Protea cynaroides.</title>
        <authorList>
            <person name="Chang J."/>
            <person name="Duong T.A."/>
            <person name="Schoeman C."/>
            <person name="Ma X."/>
            <person name="Roodt D."/>
            <person name="Barker N."/>
            <person name="Li Z."/>
            <person name="Van de Peer Y."/>
            <person name="Mizrachi E."/>
        </authorList>
    </citation>
    <scope>NUCLEOTIDE SEQUENCE</scope>
    <source>
        <tissue evidence="7">Young leaves</tissue>
    </source>
</reference>
<keyword evidence="8" id="KW-1185">Reference proteome</keyword>
<dbReference type="InterPro" id="IPR001965">
    <property type="entry name" value="Znf_PHD"/>
</dbReference>
<dbReference type="InterPro" id="IPR013083">
    <property type="entry name" value="Znf_RING/FYVE/PHD"/>
</dbReference>
<gene>
    <name evidence="7" type="ORF">NE237_030963</name>
</gene>
<keyword evidence="1" id="KW-0479">Metal-binding</keyword>
<dbReference type="Gene3D" id="3.30.40.10">
    <property type="entry name" value="Zinc/RING finger domain, C3HC4 (zinc finger)"/>
    <property type="match status" value="1"/>
</dbReference>
<dbReference type="Proteomes" id="UP001141806">
    <property type="component" value="Unassembled WGS sequence"/>
</dbReference>
<dbReference type="InterPro" id="IPR011011">
    <property type="entry name" value="Znf_FYVE_PHD"/>
</dbReference>
<evidence type="ECO:0000259" key="6">
    <source>
        <dbReference type="SMART" id="SM00249"/>
    </source>
</evidence>
<dbReference type="PANTHER" id="PTHR46201">
    <property type="entry name" value="PHD FINGER PROTEIN MALE MEIOCYTE DEATH 1-RELATED"/>
    <property type="match status" value="1"/>
</dbReference>
<organism evidence="7 8">
    <name type="scientific">Protea cynaroides</name>
    <dbReference type="NCBI Taxonomy" id="273540"/>
    <lineage>
        <taxon>Eukaryota</taxon>
        <taxon>Viridiplantae</taxon>
        <taxon>Streptophyta</taxon>
        <taxon>Embryophyta</taxon>
        <taxon>Tracheophyta</taxon>
        <taxon>Spermatophyta</taxon>
        <taxon>Magnoliopsida</taxon>
        <taxon>Proteales</taxon>
        <taxon>Proteaceae</taxon>
        <taxon>Protea</taxon>
    </lineage>
</organism>
<evidence type="ECO:0000256" key="5">
    <source>
        <dbReference type="ARBA" id="ARBA00023163"/>
    </source>
</evidence>
<comment type="caution">
    <text evidence="7">The sequence shown here is derived from an EMBL/GenBank/DDBJ whole genome shotgun (WGS) entry which is preliminary data.</text>
</comment>
<dbReference type="EMBL" id="JAMYWD010000012">
    <property type="protein sequence ID" value="KAJ4954131.1"/>
    <property type="molecule type" value="Genomic_DNA"/>
</dbReference>
<keyword evidence="2" id="KW-0863">Zinc-finger</keyword>
<evidence type="ECO:0000256" key="3">
    <source>
        <dbReference type="ARBA" id="ARBA00022833"/>
    </source>
</evidence>
<evidence type="ECO:0000256" key="1">
    <source>
        <dbReference type="ARBA" id="ARBA00022723"/>
    </source>
</evidence>
<evidence type="ECO:0000313" key="7">
    <source>
        <dbReference type="EMBL" id="KAJ4954131.1"/>
    </source>
</evidence>
<sequence length="706" mass="78928">MVVNGRPVKRMKRRVTADLYDFLNFPAESGRDSHPDGPFRLNVRSFLSKHAQLPPPSSLFPHLLTWQIVFRIGELVDGPDSSPAAVAVDVVEEDVTRSRSVYCDQCRVVGWSGHPVCGKRYHFIIRADNNSIDGYHKPCTSCGDLVHLSDPRCKSCNYVMTAEDLEDWIYLQLEDTTHLLHGVVHSNGYGHLLRVNGREGGSRLLSGCDIMNFWDRLCRTLGVRKVSVMDMSKKYGLEYRLLHAITNGLPWYGDWGFEFGAGSFALTVDAYRKAVDTLSNMPINLFLSQARKPRTRLQDAISFYQAMSESELVTVRDLFRFLIKLIHDARKKSVLGRTCTKDGSSDSMVLCTWTVADIDRVEQAMIKVLRAVGAGSSSRWVIWRAIRGAVTKVGSPELLDYCLKDLGGKLTSDRMAVCCRCNPDTGAIEYRLETVSDVANNPGDLKSVSSNCLSEEHLLCDLKFLFDSLLHPQTMVSYRPQAVRELALSSATKLIDCKQFVKVYAKSEEKTDSVNPFAIRVSCSVELLDHPKDYTAPPPELIVLPLNATVADLKVEATKAFQEVYVLFRRFQAEELLDYGSVDDSTRVKFLVGLRGSLRVRGRCLGKHGLRRFRMERGIESWTVDCTCGAKDDDGERMLACDSCGVWQHTRCAGIDDFAAVPARFVCGRCEVTHYTPPASKGCKDETVSAANVGFENNLTMSFGVR</sequence>
<keyword evidence="4" id="KW-0805">Transcription regulation</keyword>
<evidence type="ECO:0000256" key="2">
    <source>
        <dbReference type="ARBA" id="ARBA00022771"/>
    </source>
</evidence>
<dbReference type="SMART" id="SM00249">
    <property type="entry name" value="PHD"/>
    <property type="match status" value="1"/>
</dbReference>
<dbReference type="Pfam" id="PF25565">
    <property type="entry name" value="Ubiquitin_At1g33420"/>
    <property type="match status" value="1"/>
</dbReference>
<name>A0A9Q0GW15_9MAGN</name>
<dbReference type="GO" id="GO:0008270">
    <property type="term" value="F:zinc ion binding"/>
    <property type="evidence" value="ECO:0007669"/>
    <property type="project" value="UniProtKB-KW"/>
</dbReference>
<dbReference type="PROSITE" id="PS01359">
    <property type="entry name" value="ZF_PHD_1"/>
    <property type="match status" value="1"/>
</dbReference>
<dbReference type="PANTHER" id="PTHR46201:SF3">
    <property type="entry name" value="OS01G0877500 PROTEIN"/>
    <property type="match status" value="1"/>
</dbReference>
<dbReference type="InterPro" id="IPR019786">
    <property type="entry name" value="Zinc_finger_PHD-type_CS"/>
</dbReference>
<dbReference type="OrthoDB" id="436852at2759"/>
<accession>A0A9Q0GW15</accession>
<evidence type="ECO:0000313" key="8">
    <source>
        <dbReference type="Proteomes" id="UP001141806"/>
    </source>
</evidence>
<protein>
    <recommendedName>
        <fullName evidence="6">Zinc finger PHD-type domain-containing protein</fullName>
    </recommendedName>
</protein>
<dbReference type="CDD" id="cd15556">
    <property type="entry name" value="PHD_MMD1_like"/>
    <property type="match status" value="1"/>
</dbReference>
<proteinExistence type="predicted"/>
<dbReference type="InterPro" id="IPR019787">
    <property type="entry name" value="Znf_PHD-finger"/>
</dbReference>
<dbReference type="InterPro" id="IPR058054">
    <property type="entry name" value="Znf_MS1-like"/>
</dbReference>
<dbReference type="InterPro" id="IPR057765">
    <property type="entry name" value="MS1-like_ubiquitin"/>
</dbReference>